<dbReference type="Proteomes" id="UP000682723">
    <property type="component" value="Segment"/>
</dbReference>
<dbReference type="KEGG" id="vg:80399358"/>
<reference evidence="1" key="1">
    <citation type="submission" date="2020-09" db="EMBL/GenBank/DDBJ databases">
        <title>Leviviricetes taxonomy.</title>
        <authorList>
            <person name="Stockdale S.R."/>
            <person name="Callanan J."/>
            <person name="Adriaenssens E.M."/>
            <person name="Kuhn J.H."/>
            <person name="Rumnieks J."/>
            <person name="Shkoporov A."/>
            <person name="Draper L.A."/>
            <person name="Ross P."/>
            <person name="Hill C."/>
        </authorList>
    </citation>
    <scope>NUCLEOTIDE SEQUENCE</scope>
</reference>
<keyword evidence="1" id="KW-0946">Virion</keyword>
<reference evidence="3" key="2">
    <citation type="submission" date="2024-11" db="PDB data bank">
        <title>pT=3 particle of ssRNA phage ESE017 coat protein.</title>
        <authorList>
            <person name="Kalnins G."/>
        </authorList>
    </citation>
    <scope>STRUCTURE BY ELECTRON MICROSCOPY (2.80 ANGSTROMS) OF 2-133</scope>
</reference>
<protein>
    <submittedName>
        <fullName evidence="1">Coat protein</fullName>
    </submittedName>
</protein>
<organism evidence="1 2">
    <name type="scientific">ssRNA phage ESE017</name>
    <dbReference type="NCBI Taxonomy" id="2786000"/>
    <lineage>
        <taxon>Viruses</taxon>
        <taxon>Riboviria</taxon>
        <taxon>Orthornavirae</taxon>
        <taxon>Lenarviricota</taxon>
        <taxon>Leviviricetes</taxon>
        <taxon>Norzivirales</taxon>
        <taxon>Solspiviridae</taxon>
        <taxon>Wishivirus</taxon>
        <taxon>Wishivirus sp. 'defluviicola'</taxon>
    </lineage>
</organism>
<proteinExistence type="evidence at protein level"/>
<dbReference type="RefSeq" id="YP_010770136.1">
    <property type="nucleotide sequence ID" value="NC_074174.1"/>
</dbReference>
<dbReference type="GeneID" id="80399358"/>
<name>A0A8S5KXW9_9VIRU</name>
<dbReference type="PDB" id="9HAR">
    <property type="method" value="EM"/>
    <property type="resolution" value="2.80 A"/>
    <property type="chains" value="AA/AB/AC/AD/AE/AF/AG/AH/AI/AJ/AK/AL/AM/AN/AO/AP/AQ/AR/AS/AT/AU/AV/AW/AX/AY/AZ/BA/BB/BC/BD=2-133"/>
</dbReference>
<dbReference type="GO" id="GO:0019028">
    <property type="term" value="C:viral capsid"/>
    <property type="evidence" value="ECO:0007669"/>
    <property type="project" value="UniProtKB-KW"/>
</dbReference>
<keyword evidence="1" id="KW-0167">Capsid protein</keyword>
<dbReference type="EMDB" id="EMD-52004"/>
<evidence type="ECO:0000313" key="1">
    <source>
        <dbReference type="EMBL" id="DAD49893.1"/>
    </source>
</evidence>
<evidence type="ECO:0007829" key="3">
    <source>
        <dbReference type="PDB" id="9HAR"/>
    </source>
</evidence>
<evidence type="ECO:0000313" key="2">
    <source>
        <dbReference type="Proteomes" id="UP000682723"/>
    </source>
</evidence>
<accession>A0A8S5KXW9</accession>
<dbReference type="EMBL" id="BK013372">
    <property type="protein sequence ID" value="DAD49893.1"/>
    <property type="molecule type" value="Genomic_RNA"/>
</dbReference>
<sequence length="133" mass="14027">MAIANSSIAIDSTASVTGGTARTVKELVRNNSELNAYIDEGLSFQARKEVAFSVKVPKVSVSAPGGFTQARSTVILKSPKTLANGNRTVNTVSIQLSVDPETTAAEVTTMLNAAAQLLFDSDYSDFWKAQALA</sequence>
<gene>
    <name evidence="1" type="primary">ESE017_2</name>
</gene>
<keyword evidence="3" id="KW-0002">3D-structure</keyword>